<sequence>MSRQGRLLSGAVSQAQTSPGNNLSVITFISDGKQLQVYVLEFSNISNLPHLGLLRLTRTSAFAGAIPRADNALLRIITRSLEILIRETLCDLFCSHNTENDDHKCENSRESHDAEDNRNPIIDIFDVGHF</sequence>
<comment type="caution">
    <text evidence="1">The sequence shown here is derived from an EMBL/GenBank/DDBJ whole genome shotgun (WGS) entry which is preliminary data.</text>
</comment>
<gene>
    <name evidence="1" type="ORF">RCO7_14761</name>
</gene>
<dbReference type="InParanoid" id="A0A1E1L0T9"/>
<organism evidence="1 2">
    <name type="scientific">Rhynchosporium graminicola</name>
    <dbReference type="NCBI Taxonomy" id="2792576"/>
    <lineage>
        <taxon>Eukaryota</taxon>
        <taxon>Fungi</taxon>
        <taxon>Dikarya</taxon>
        <taxon>Ascomycota</taxon>
        <taxon>Pezizomycotina</taxon>
        <taxon>Leotiomycetes</taxon>
        <taxon>Helotiales</taxon>
        <taxon>Ploettnerulaceae</taxon>
        <taxon>Rhynchosporium</taxon>
    </lineage>
</organism>
<accession>A0A1E1L0T9</accession>
<evidence type="ECO:0000313" key="2">
    <source>
        <dbReference type="Proteomes" id="UP000178129"/>
    </source>
</evidence>
<name>A0A1E1L0T9_9HELO</name>
<proteinExistence type="predicted"/>
<reference evidence="2" key="1">
    <citation type="submission" date="2016-03" db="EMBL/GenBank/DDBJ databases">
        <authorList>
            <person name="Ploux O."/>
        </authorList>
    </citation>
    <scope>NUCLEOTIDE SEQUENCE [LARGE SCALE GENOMIC DNA]</scope>
    <source>
        <strain evidence="2">UK7</strain>
    </source>
</reference>
<evidence type="ECO:0000313" key="1">
    <source>
        <dbReference type="EMBL" id="CZT04127.1"/>
    </source>
</evidence>
<keyword evidence="2" id="KW-1185">Reference proteome</keyword>
<dbReference type="EMBL" id="FJUW01000031">
    <property type="protein sequence ID" value="CZT04127.1"/>
    <property type="molecule type" value="Genomic_DNA"/>
</dbReference>
<protein>
    <submittedName>
        <fullName evidence="1">Uncharacterized protein</fullName>
    </submittedName>
</protein>
<dbReference type="AlphaFoldDB" id="A0A1E1L0T9"/>
<dbReference type="Proteomes" id="UP000178129">
    <property type="component" value="Unassembled WGS sequence"/>
</dbReference>